<evidence type="ECO:0000313" key="3">
    <source>
        <dbReference type="Proteomes" id="UP001159100"/>
    </source>
</evidence>
<keyword evidence="1" id="KW-0812">Transmembrane</keyword>
<dbReference type="Proteomes" id="UP001159100">
    <property type="component" value="Unassembled WGS sequence"/>
</dbReference>
<keyword evidence="3" id="KW-1185">Reference proteome</keyword>
<evidence type="ECO:0000313" key="2">
    <source>
        <dbReference type="EMBL" id="MDI2589825.1"/>
    </source>
</evidence>
<protein>
    <submittedName>
        <fullName evidence="2">Uncharacterized protein</fullName>
    </submittedName>
</protein>
<accession>A0ABT6QG18</accession>
<dbReference type="RefSeq" id="WP_282314680.1">
    <property type="nucleotide sequence ID" value="NZ_JARBWL010000001.1"/>
</dbReference>
<comment type="caution">
    <text evidence="2">The sequence shown here is derived from an EMBL/GenBank/DDBJ whole genome shotgun (WGS) entry which is preliminary data.</text>
</comment>
<name>A0ABT6QG18_9PSED</name>
<organism evidence="2 3">
    <name type="scientific">Pseudomonas fungipugnans</name>
    <dbReference type="NCBI Taxonomy" id="3024217"/>
    <lineage>
        <taxon>Bacteria</taxon>
        <taxon>Pseudomonadati</taxon>
        <taxon>Pseudomonadota</taxon>
        <taxon>Gammaproteobacteria</taxon>
        <taxon>Pseudomonadales</taxon>
        <taxon>Pseudomonadaceae</taxon>
        <taxon>Pseudomonas</taxon>
    </lineage>
</organism>
<proteinExistence type="predicted"/>
<evidence type="ECO:0000256" key="1">
    <source>
        <dbReference type="SAM" id="Phobius"/>
    </source>
</evidence>
<dbReference type="EMBL" id="JARBWL010000001">
    <property type="protein sequence ID" value="MDI2589825.1"/>
    <property type="molecule type" value="Genomic_DNA"/>
</dbReference>
<reference evidence="2 3" key="1">
    <citation type="submission" date="2023-02" db="EMBL/GenBank/DDBJ databases">
        <title>Pseudomonas chrutzelriedensis sp. nov., a potently antifungal strain isolated from moss.</title>
        <authorList>
            <person name="Schnyder A."/>
            <person name="Kalawong R."/>
            <person name="Eberl L."/>
            <person name="Agnoli K."/>
        </authorList>
    </citation>
    <scope>NUCLEOTIDE SEQUENCE [LARGE SCALE GENOMIC DNA]</scope>
    <source>
        <strain evidence="2 3">681</strain>
    </source>
</reference>
<keyword evidence="1" id="KW-1133">Transmembrane helix</keyword>
<keyword evidence="1" id="KW-0472">Membrane</keyword>
<sequence length="218" mass="24065">MRIFLGVLGVLLFAAAASIAFYLLNVGKFSGAEFTAFVVAFAVLAMVIAYAPEVQEISIAGNVVKLKEVKAEALKAIDSLNKSRIDMLRVFLGLALKHSGGFASSSPIDPRARDFWKLLDQIREYRCFDELKDELKLSVSVLLFAQIGNIAMRNRDERISTAEPYLDPLELASIAFDVKGIQEAEAATSPKPENYRGEIKEALAEYAKLFDLQAELNK</sequence>
<gene>
    <name evidence="2" type="ORF">POF45_00050</name>
</gene>
<feature type="transmembrane region" description="Helical" evidence="1">
    <location>
        <begin position="34"/>
        <end position="51"/>
    </location>
</feature>